<sequence>MTNKVFYLTIFILSFLSCKTEMKPKTEILESEKAEKIDILANRYLDLGRFSGVVLVTKGDTILYGNSFGLADYENNRSFSNKTTFKIGEISEIITANIIKEMAKKEKFKLTDKISNYIPEFKSDLTINDLLNHKTNLPSLQTIQEQNPELEYSTIDYANLALQSSEKTKRSDLNYNILGLLIEKISGKTFQENIENYSKELSLENTYFQKTDSSLAVGYLYHNHQGNGLELQKAPVSNDDITFSSKGIKSTANDLAKIISSNFSDKLEIDGYYDGFSYSVVNNIQAQIAIVVLSNRRHPVAKEISNSIESILENKEYSLPLEREQIGIDKNLLKGYSGFYSLNENMNLEVINENDSLFVMMGPNKIHLLPQSENQFYMKQTDGAMRFLRNTDNKVKEVELLDGFLEGNKIKRVKK</sequence>
<dbReference type="Gene3D" id="3.40.710.10">
    <property type="entry name" value="DD-peptidase/beta-lactamase superfamily"/>
    <property type="match status" value="1"/>
</dbReference>
<protein>
    <submittedName>
        <fullName evidence="2">Beta-lactamase family protein</fullName>
    </submittedName>
</protein>
<dbReference type="PROSITE" id="PS51257">
    <property type="entry name" value="PROKAR_LIPOPROTEIN"/>
    <property type="match status" value="1"/>
</dbReference>
<dbReference type="AlphaFoldDB" id="A0A6B3R1W8"/>
<keyword evidence="3" id="KW-1185">Reference proteome</keyword>
<proteinExistence type="predicted"/>
<name>A0A6B3R1W8_9FLAO</name>
<dbReference type="InterPro" id="IPR001466">
    <property type="entry name" value="Beta-lactam-related"/>
</dbReference>
<dbReference type="SUPFAM" id="SSF56601">
    <property type="entry name" value="beta-lactamase/transpeptidase-like"/>
    <property type="match status" value="1"/>
</dbReference>
<evidence type="ECO:0000313" key="3">
    <source>
        <dbReference type="Proteomes" id="UP000478505"/>
    </source>
</evidence>
<comment type="caution">
    <text evidence="2">The sequence shown here is derived from an EMBL/GenBank/DDBJ whole genome shotgun (WGS) entry which is preliminary data.</text>
</comment>
<dbReference type="InterPro" id="IPR050491">
    <property type="entry name" value="AmpC-like"/>
</dbReference>
<evidence type="ECO:0000259" key="1">
    <source>
        <dbReference type="Pfam" id="PF00144"/>
    </source>
</evidence>
<dbReference type="EMBL" id="JAAIKD010000005">
    <property type="protein sequence ID" value="NEV94646.1"/>
    <property type="molecule type" value="Genomic_DNA"/>
</dbReference>
<gene>
    <name evidence="2" type="ORF">G3567_10870</name>
</gene>
<feature type="domain" description="Beta-lactamase-related" evidence="1">
    <location>
        <begin position="48"/>
        <end position="259"/>
    </location>
</feature>
<dbReference type="PANTHER" id="PTHR46825:SF7">
    <property type="entry name" value="D-ALANYL-D-ALANINE CARBOXYPEPTIDASE"/>
    <property type="match status" value="1"/>
</dbReference>
<dbReference type="InterPro" id="IPR012338">
    <property type="entry name" value="Beta-lactam/transpept-like"/>
</dbReference>
<evidence type="ECO:0000313" key="2">
    <source>
        <dbReference type="EMBL" id="NEV94646.1"/>
    </source>
</evidence>
<organism evidence="2 3">
    <name type="scientific">Psychroflexus aurantiacus</name>
    <dbReference type="NCBI Taxonomy" id="2709310"/>
    <lineage>
        <taxon>Bacteria</taxon>
        <taxon>Pseudomonadati</taxon>
        <taxon>Bacteroidota</taxon>
        <taxon>Flavobacteriia</taxon>
        <taxon>Flavobacteriales</taxon>
        <taxon>Flavobacteriaceae</taxon>
        <taxon>Psychroflexus</taxon>
    </lineage>
</organism>
<dbReference type="Proteomes" id="UP000478505">
    <property type="component" value="Unassembled WGS sequence"/>
</dbReference>
<accession>A0A6B3R1W8</accession>
<dbReference type="PANTHER" id="PTHR46825">
    <property type="entry name" value="D-ALANYL-D-ALANINE-CARBOXYPEPTIDASE/ENDOPEPTIDASE AMPH"/>
    <property type="match status" value="1"/>
</dbReference>
<dbReference type="Pfam" id="PF00144">
    <property type="entry name" value="Beta-lactamase"/>
    <property type="match status" value="1"/>
</dbReference>
<reference evidence="2 3" key="1">
    <citation type="submission" date="2020-02" db="EMBL/GenBank/DDBJ databases">
        <title>Flavobacteriaceae Psychroflexus bacterium YR1-1, complete genome.</title>
        <authorList>
            <person name="Li Y."/>
            <person name="Wu S."/>
        </authorList>
    </citation>
    <scope>NUCLEOTIDE SEQUENCE [LARGE SCALE GENOMIC DNA]</scope>
    <source>
        <strain evidence="2 3">YR1-1</strain>
    </source>
</reference>